<name>A0A814A155_9BILA</name>
<evidence type="ECO:0000256" key="7">
    <source>
        <dbReference type="PROSITE-ProRule" id="PRU00898"/>
    </source>
</evidence>
<evidence type="ECO:0000259" key="9">
    <source>
        <dbReference type="PROSITE" id="PS50280"/>
    </source>
</evidence>
<dbReference type="InterPro" id="IPR015353">
    <property type="entry name" value="Rubisco_LSMT_subst-bd"/>
</dbReference>
<dbReference type="InterPro" id="IPR046341">
    <property type="entry name" value="SET_dom_sf"/>
</dbReference>
<dbReference type="GO" id="GO:0018064">
    <property type="term" value="F:protein-L-histidine N-tele-methyltransferase activity"/>
    <property type="evidence" value="ECO:0007669"/>
    <property type="project" value="UniProtKB-EC"/>
</dbReference>
<keyword evidence="3 7" id="KW-0489">Methyltransferase</keyword>
<keyword evidence="2" id="KW-0963">Cytoplasm</keyword>
<comment type="catalytic activity">
    <reaction evidence="7">
        <text>L-histidyl-[protein] + S-adenosyl-L-methionine = N(tele)-methyl-L-histidyl-[protein] + S-adenosyl-L-homocysteine + H(+)</text>
        <dbReference type="Rhea" id="RHEA:19369"/>
        <dbReference type="Rhea" id="RHEA-COMP:9745"/>
        <dbReference type="Rhea" id="RHEA-COMP:11600"/>
        <dbReference type="ChEBI" id="CHEBI:15378"/>
        <dbReference type="ChEBI" id="CHEBI:16367"/>
        <dbReference type="ChEBI" id="CHEBI:29979"/>
        <dbReference type="ChEBI" id="CHEBI:57856"/>
        <dbReference type="ChEBI" id="CHEBI:59789"/>
        <dbReference type="EC" id="2.1.1.85"/>
    </reaction>
</comment>
<sequence>MDDQQIESERSTDVDEMDTSEDNLQKPNIFNKYLPFNDSIKRQGYDFFEEIKENISRIIQLRELRPGFSHWSSKLQRFMSLYGLHFTKVDHIKLIHLYLSVLSIDDLDFSHMDKKKKRQLLQNREDFIAQLYQECRSIKEINKWSQFEPIYEKLQKVIDVEKELSKSNPIWNREEKLNDFIEWLHTNGVDTSNFEIDSFENYGFGLKATKALTSDECFLTVPLSIIITTDTIMSSQPFASLISNDQLLHSMPNVALALFLLHERYQSSKWKPYIDVLPSHFNTPLYFDSNQLNRLKSSTALCDILLHIQRIARQYCYLHNLLKSQVSLSKLSENFSYDTYRWAVSVVSTRQNNILNNNGVAQLALIPVMDFLNHQFGQECIHYDLNLKQIECKTMNDINKNEQIFMFYGKRTNAEYLIHNGFVPEQPNPNDTYLLKLALPKTDKAFEEKRQLLERYGIETSDKFLLFVDNELFNPAIFIFIKIFLMNLDDVSNTLSKNMTMDEFFNIYTLDQDNDVRTFLKTRIQLLIRSLNLTCLTNNDFIDYLLMSEHNILASALKKLELPF</sequence>
<evidence type="ECO:0000256" key="5">
    <source>
        <dbReference type="ARBA" id="ARBA00022691"/>
    </source>
</evidence>
<dbReference type="EC" id="2.1.1.85" evidence="7"/>
<dbReference type="SUPFAM" id="SSF82199">
    <property type="entry name" value="SET domain"/>
    <property type="match status" value="1"/>
</dbReference>
<dbReference type="PANTHER" id="PTHR13271">
    <property type="entry name" value="UNCHARACTERIZED PUTATIVE METHYLTRANSFERASE"/>
    <property type="match status" value="1"/>
</dbReference>
<evidence type="ECO:0000256" key="8">
    <source>
        <dbReference type="SAM" id="MobiDB-lite"/>
    </source>
</evidence>
<comment type="caution">
    <text evidence="10">The sequence shown here is derived from an EMBL/GenBank/DDBJ whole genome shotgun (WGS) entry which is preliminary data.</text>
</comment>
<comment type="subcellular location">
    <subcellularLocation>
        <location evidence="1">Cytoplasm</location>
    </subcellularLocation>
</comment>
<dbReference type="Pfam" id="PF09273">
    <property type="entry name" value="Rubis-subs-bind"/>
    <property type="match status" value="1"/>
</dbReference>
<keyword evidence="6" id="KW-0009">Actin-binding</keyword>
<dbReference type="InterPro" id="IPR050600">
    <property type="entry name" value="SETD3_SETD6_MTase"/>
</dbReference>
<feature type="domain" description="SET" evidence="9">
    <location>
        <begin position="192"/>
        <end position="409"/>
    </location>
</feature>
<dbReference type="GO" id="GO:0032259">
    <property type="term" value="P:methylation"/>
    <property type="evidence" value="ECO:0007669"/>
    <property type="project" value="UniProtKB-KW"/>
</dbReference>
<dbReference type="InterPro" id="IPR044428">
    <property type="entry name" value="SETD3_SET"/>
</dbReference>
<dbReference type="InterPro" id="IPR036464">
    <property type="entry name" value="Rubisco_LSMT_subst-bd_sf"/>
</dbReference>
<dbReference type="PROSITE" id="PS50280">
    <property type="entry name" value="SET"/>
    <property type="match status" value="1"/>
</dbReference>
<dbReference type="InterPro" id="IPR025785">
    <property type="entry name" value="SETD3"/>
</dbReference>
<protein>
    <recommendedName>
        <fullName evidence="7">protein-histidine N-methyltransferase</fullName>
        <ecNumber evidence="7">2.1.1.85</ecNumber>
    </recommendedName>
</protein>
<evidence type="ECO:0000313" key="11">
    <source>
        <dbReference type="Proteomes" id="UP000663877"/>
    </source>
</evidence>
<proteinExistence type="inferred from homology"/>
<dbReference type="CDD" id="cd19176">
    <property type="entry name" value="SET_SETD3"/>
    <property type="match status" value="1"/>
</dbReference>
<dbReference type="EMBL" id="CAJNOI010000038">
    <property type="protein sequence ID" value="CAF0905482.1"/>
    <property type="molecule type" value="Genomic_DNA"/>
</dbReference>
<evidence type="ECO:0000256" key="2">
    <source>
        <dbReference type="ARBA" id="ARBA00022490"/>
    </source>
</evidence>
<organism evidence="10 11">
    <name type="scientific">Adineta steineri</name>
    <dbReference type="NCBI Taxonomy" id="433720"/>
    <lineage>
        <taxon>Eukaryota</taxon>
        <taxon>Metazoa</taxon>
        <taxon>Spiralia</taxon>
        <taxon>Gnathifera</taxon>
        <taxon>Rotifera</taxon>
        <taxon>Eurotatoria</taxon>
        <taxon>Bdelloidea</taxon>
        <taxon>Adinetida</taxon>
        <taxon>Adinetidae</taxon>
        <taxon>Adineta</taxon>
    </lineage>
</organism>
<dbReference type="Gene3D" id="3.90.1420.10">
    <property type="entry name" value="Rubisco LSMT, substrate-binding domain"/>
    <property type="match status" value="1"/>
</dbReference>
<comment type="similarity">
    <text evidence="7">Belongs to the class V-like SAM-binding methyltransferase superfamily. SETD3 actin-histidine methyltransferase family.</text>
</comment>
<feature type="region of interest" description="Disordered" evidence="8">
    <location>
        <begin position="1"/>
        <end position="22"/>
    </location>
</feature>
<dbReference type="Proteomes" id="UP000663877">
    <property type="component" value="Unassembled WGS sequence"/>
</dbReference>
<evidence type="ECO:0000256" key="1">
    <source>
        <dbReference type="ARBA" id="ARBA00004496"/>
    </source>
</evidence>
<dbReference type="PANTHER" id="PTHR13271:SF47">
    <property type="entry name" value="ACTIN-HISTIDINE N-METHYLTRANSFERASE"/>
    <property type="match status" value="1"/>
</dbReference>
<reference evidence="10" key="1">
    <citation type="submission" date="2021-02" db="EMBL/GenBank/DDBJ databases">
        <authorList>
            <person name="Nowell W R."/>
        </authorList>
    </citation>
    <scope>NUCLEOTIDE SEQUENCE</scope>
</reference>
<dbReference type="GO" id="GO:0003779">
    <property type="term" value="F:actin binding"/>
    <property type="evidence" value="ECO:0007669"/>
    <property type="project" value="UniProtKB-KW"/>
</dbReference>
<evidence type="ECO:0000256" key="4">
    <source>
        <dbReference type="ARBA" id="ARBA00022679"/>
    </source>
</evidence>
<accession>A0A814A155</accession>
<keyword evidence="4 7" id="KW-0808">Transferase</keyword>
<dbReference type="GO" id="GO:0005737">
    <property type="term" value="C:cytoplasm"/>
    <property type="evidence" value="ECO:0007669"/>
    <property type="project" value="UniProtKB-SubCell"/>
</dbReference>
<dbReference type="Pfam" id="PF00856">
    <property type="entry name" value="SET"/>
    <property type="match status" value="1"/>
</dbReference>
<dbReference type="GO" id="GO:0016279">
    <property type="term" value="F:protein-lysine N-methyltransferase activity"/>
    <property type="evidence" value="ECO:0007669"/>
    <property type="project" value="TreeGrafter"/>
</dbReference>
<evidence type="ECO:0000256" key="6">
    <source>
        <dbReference type="ARBA" id="ARBA00023203"/>
    </source>
</evidence>
<keyword evidence="5 7" id="KW-0949">S-adenosyl-L-methionine</keyword>
<dbReference type="InterPro" id="IPR001214">
    <property type="entry name" value="SET_dom"/>
</dbReference>
<evidence type="ECO:0000256" key="3">
    <source>
        <dbReference type="ARBA" id="ARBA00022603"/>
    </source>
</evidence>
<evidence type="ECO:0000313" key="10">
    <source>
        <dbReference type="EMBL" id="CAF0905482.1"/>
    </source>
</evidence>
<dbReference type="AlphaFoldDB" id="A0A814A155"/>
<dbReference type="Gene3D" id="3.90.1410.10">
    <property type="entry name" value="set domain protein methyltransferase, domain 1"/>
    <property type="match status" value="1"/>
</dbReference>
<gene>
    <name evidence="10" type="ORF">BJG266_LOCUS10709</name>
</gene>
<dbReference type="PROSITE" id="PS51565">
    <property type="entry name" value="SAM_MT85_SETD3"/>
    <property type="match status" value="1"/>
</dbReference>